<dbReference type="AlphaFoldDB" id="A0A1D8S768"/>
<proteinExistence type="predicted"/>
<keyword evidence="1" id="KW-1133">Transmembrane helix</keyword>
<dbReference type="PATRIC" id="fig|1855411.3.peg.2047"/>
<keyword evidence="1" id="KW-0472">Membrane</keyword>
<dbReference type="KEGG" id="halh:HTSR_2044"/>
<evidence type="ECO:0000256" key="1">
    <source>
        <dbReference type="SAM" id="Phobius"/>
    </source>
</evidence>
<sequence length="218" mass="22516">MGMTAENHTGPVPTQGMSARSLAGLGTALAGILAFMGIITGEVLYPNYSTRQDISDLGSTRPPNPVIHEPAATIFNSTMVISGLCLLVAAYFAYRALGRADFPVLLGVFGLGALGVGLFPGNVTPWHGLAALLTFFAGGLTAIYSVRIVDRPFSVLCGLLGGISLTILVSLIALGIAGVPHPLDFLGSGGVERWVAYPLLLWAVVFGGYLLGVDSTVG</sequence>
<feature type="transmembrane region" description="Helical" evidence="1">
    <location>
        <begin position="194"/>
        <end position="213"/>
    </location>
</feature>
<keyword evidence="1" id="KW-0812">Transmembrane</keyword>
<name>A0A1D8S768_9EURY</name>
<gene>
    <name evidence="2" type="ORF">HTSR_2044</name>
</gene>
<feature type="transmembrane region" description="Helical" evidence="1">
    <location>
        <begin position="74"/>
        <end position="94"/>
    </location>
</feature>
<feature type="transmembrane region" description="Helical" evidence="1">
    <location>
        <begin position="126"/>
        <end position="146"/>
    </location>
</feature>
<dbReference type="EMBL" id="CP016070">
    <property type="protein sequence ID" value="AOW81204.1"/>
    <property type="molecule type" value="Genomic_DNA"/>
</dbReference>
<evidence type="ECO:0000313" key="2">
    <source>
        <dbReference type="EMBL" id="AOW81204.1"/>
    </source>
</evidence>
<accession>A0A1D8S768</accession>
<feature type="transmembrane region" description="Helical" evidence="1">
    <location>
        <begin position="153"/>
        <end position="174"/>
    </location>
</feature>
<organism evidence="2 3">
    <name type="scientific">Halodesulfurarchaeum formicicum</name>
    <dbReference type="NCBI Taxonomy" id="1873524"/>
    <lineage>
        <taxon>Archaea</taxon>
        <taxon>Methanobacteriati</taxon>
        <taxon>Methanobacteriota</taxon>
        <taxon>Stenosarchaea group</taxon>
        <taxon>Halobacteria</taxon>
        <taxon>Halobacteriales</taxon>
        <taxon>Halobacteriaceae</taxon>
        <taxon>Halodesulfurarchaeum</taxon>
    </lineage>
</organism>
<dbReference type="Proteomes" id="UP000185608">
    <property type="component" value="Chromosome"/>
</dbReference>
<feature type="transmembrane region" description="Helical" evidence="1">
    <location>
        <begin position="21"/>
        <end position="39"/>
    </location>
</feature>
<feature type="transmembrane region" description="Helical" evidence="1">
    <location>
        <begin position="101"/>
        <end position="120"/>
    </location>
</feature>
<reference evidence="2 3" key="1">
    <citation type="submission" date="2016-06" db="EMBL/GenBank/DDBJ databases">
        <title>Discovery of anaerobic lithoheterotrophic haloarchaeon capable of sulfur respiration by hydrogen and formate.</title>
        <authorList>
            <person name="Sorokin D.Y."/>
            <person name="Kublanov I.V."/>
            <person name="Roman P."/>
            <person name="Sinninghe Damste J.S."/>
            <person name="Golyshin P.N."/>
            <person name="Rojo D."/>
            <person name="Ciordia S."/>
            <person name="Mena Md.C."/>
            <person name="Ferrer M."/>
            <person name="Smedile F."/>
            <person name="Messina E."/>
            <person name="La Cono V."/>
            <person name="Yakimov M.M."/>
        </authorList>
    </citation>
    <scope>NUCLEOTIDE SEQUENCE [LARGE SCALE GENOMIC DNA]</scope>
    <source>
        <strain evidence="2 3">HTSR1</strain>
    </source>
</reference>
<evidence type="ECO:0008006" key="4">
    <source>
        <dbReference type="Google" id="ProtNLM"/>
    </source>
</evidence>
<dbReference type="Pfam" id="PF06197">
    <property type="entry name" value="DUF998"/>
    <property type="match status" value="1"/>
</dbReference>
<evidence type="ECO:0000313" key="3">
    <source>
        <dbReference type="Proteomes" id="UP000185608"/>
    </source>
</evidence>
<dbReference type="STRING" id="1873524.HSR6_2120"/>
<dbReference type="InterPro" id="IPR009339">
    <property type="entry name" value="DUF998"/>
</dbReference>
<protein>
    <recommendedName>
        <fullName evidence="4">DUF998 domain-containing protein</fullName>
    </recommendedName>
</protein>